<comment type="caution">
    <text evidence="3">The sequence shown here is derived from an EMBL/GenBank/DDBJ whole genome shotgun (WGS) entry which is preliminary data.</text>
</comment>
<dbReference type="Proteomes" id="UP000013569">
    <property type="component" value="Unassembled WGS sequence"/>
</dbReference>
<gene>
    <name evidence="3" type="ORF">GTC6_10171</name>
</gene>
<dbReference type="RefSeq" id="WP_010842457.1">
    <property type="nucleotide sequence ID" value="NZ_AQPW01000010.1"/>
</dbReference>
<dbReference type="PANTHER" id="PTHR39428">
    <property type="entry name" value="F420H(2)-DEPENDENT QUINONE REDUCTASE RV1261C"/>
    <property type="match status" value="1"/>
</dbReference>
<proteinExistence type="inferred from homology"/>
<evidence type="ECO:0000313" key="3">
    <source>
        <dbReference type="EMBL" id="EON32719.1"/>
    </source>
</evidence>
<comment type="similarity">
    <text evidence="1">Belongs to the F420H(2)-dependent quinone reductase family.</text>
</comment>
<name>R7YAG0_9ACTN</name>
<dbReference type="NCBIfam" id="TIGR00026">
    <property type="entry name" value="hi_GC_TIGR00026"/>
    <property type="match status" value="1"/>
</dbReference>
<reference evidence="3 4" key="1">
    <citation type="journal article" date="2013" name="Genome Announc.">
        <title>Draft Genome Sequence of a Benzothiophene-Desulfurizing Bacterium, Gordona terrae Strain C-6.</title>
        <authorList>
            <person name="Wang W."/>
            <person name="Ma T."/>
            <person name="Ren Y."/>
            <person name="Li G."/>
        </authorList>
    </citation>
    <scope>NUCLEOTIDE SEQUENCE [LARGE SCALE GENOMIC DNA]</scope>
    <source>
        <strain evidence="3 4">C-6</strain>
    </source>
</reference>
<dbReference type="GO" id="GO:0016491">
    <property type="term" value="F:oxidoreductase activity"/>
    <property type="evidence" value="ECO:0007669"/>
    <property type="project" value="InterPro"/>
</dbReference>
<dbReference type="GO" id="GO:0070967">
    <property type="term" value="F:coenzyme F420 binding"/>
    <property type="evidence" value="ECO:0007669"/>
    <property type="project" value="TreeGrafter"/>
</dbReference>
<dbReference type="Pfam" id="PF04075">
    <property type="entry name" value="F420H2_quin_red"/>
    <property type="match status" value="1"/>
</dbReference>
<dbReference type="OrthoDB" id="8225825at2"/>
<dbReference type="EMBL" id="AQPW01000010">
    <property type="protein sequence ID" value="EON32719.1"/>
    <property type="molecule type" value="Genomic_DNA"/>
</dbReference>
<evidence type="ECO:0000313" key="4">
    <source>
        <dbReference type="Proteomes" id="UP000013569"/>
    </source>
</evidence>
<dbReference type="PANTHER" id="PTHR39428:SF1">
    <property type="entry name" value="F420H(2)-DEPENDENT QUINONE REDUCTASE RV1261C"/>
    <property type="match status" value="1"/>
</dbReference>
<dbReference type="InterPro" id="IPR004378">
    <property type="entry name" value="F420H2_quin_Rdtase"/>
</dbReference>
<organism evidence="3 4">
    <name type="scientific">Gordonia terrae C-6</name>
    <dbReference type="NCBI Taxonomy" id="1316928"/>
    <lineage>
        <taxon>Bacteria</taxon>
        <taxon>Bacillati</taxon>
        <taxon>Actinomycetota</taxon>
        <taxon>Actinomycetes</taxon>
        <taxon>Mycobacteriales</taxon>
        <taxon>Gordoniaceae</taxon>
        <taxon>Gordonia</taxon>
    </lineage>
</organism>
<dbReference type="InterPro" id="IPR012349">
    <property type="entry name" value="Split_barrel_FMN-bd"/>
</dbReference>
<evidence type="ECO:0000256" key="2">
    <source>
        <dbReference type="ARBA" id="ARBA00049106"/>
    </source>
</evidence>
<sequence length="156" mass="17373">MSVRRGLAVKIGSISWMPRFLPQIVKCDSVIQSVSGNRLSLLDIGDLPNITIRVPGRKSGAIRTTQLLAAPDGSDWLIAGSYFGGPKMPAWVFNVRAADEIEIVVHGEVSAAVPTELFDADRDAAWQTLRTVWPNFDLYEKRTDRRIPVFRLRPLT</sequence>
<evidence type="ECO:0000256" key="1">
    <source>
        <dbReference type="ARBA" id="ARBA00008710"/>
    </source>
</evidence>
<evidence type="ECO:0008006" key="5">
    <source>
        <dbReference type="Google" id="ProtNLM"/>
    </source>
</evidence>
<dbReference type="PATRIC" id="fig|1316928.3.peg.2041"/>
<dbReference type="Gene3D" id="2.30.110.10">
    <property type="entry name" value="Electron Transport, Fmn-binding Protein, Chain A"/>
    <property type="match status" value="1"/>
</dbReference>
<comment type="catalytic activity">
    <reaction evidence="2">
        <text>oxidized coenzyme F420-(gamma-L-Glu)(n) + a quinol + H(+) = reduced coenzyme F420-(gamma-L-Glu)(n) + a quinone</text>
        <dbReference type="Rhea" id="RHEA:39663"/>
        <dbReference type="Rhea" id="RHEA-COMP:12939"/>
        <dbReference type="Rhea" id="RHEA-COMP:14378"/>
        <dbReference type="ChEBI" id="CHEBI:15378"/>
        <dbReference type="ChEBI" id="CHEBI:24646"/>
        <dbReference type="ChEBI" id="CHEBI:132124"/>
        <dbReference type="ChEBI" id="CHEBI:133980"/>
        <dbReference type="ChEBI" id="CHEBI:139511"/>
    </reaction>
</comment>
<dbReference type="AlphaFoldDB" id="R7YAG0"/>
<protein>
    <recommendedName>
        <fullName evidence="5">Nitroreductase</fullName>
    </recommendedName>
</protein>
<accession>R7YAG0</accession>
<dbReference type="GO" id="GO:0005886">
    <property type="term" value="C:plasma membrane"/>
    <property type="evidence" value="ECO:0007669"/>
    <property type="project" value="TreeGrafter"/>
</dbReference>